<keyword evidence="3" id="KW-0324">Glycolysis</keyword>
<accession>A0A1G2KTR9</accession>
<keyword evidence="3" id="KW-0312">Gluconeogenesis</keyword>
<reference evidence="4 5" key="1">
    <citation type="journal article" date="2016" name="Nat. Commun.">
        <title>Thousands of microbial genomes shed light on interconnected biogeochemical processes in an aquifer system.</title>
        <authorList>
            <person name="Anantharaman K."/>
            <person name="Brown C.T."/>
            <person name="Hug L.A."/>
            <person name="Sharon I."/>
            <person name="Castelle C.J."/>
            <person name="Probst A.J."/>
            <person name="Thomas B.C."/>
            <person name="Singh A."/>
            <person name="Wilkins M.J."/>
            <person name="Karaoz U."/>
            <person name="Brodie E.L."/>
            <person name="Williams K.H."/>
            <person name="Hubbard S.S."/>
            <person name="Banfield J.F."/>
        </authorList>
    </citation>
    <scope>NUCLEOTIDE SEQUENCE [LARGE SCALE GENOMIC DNA]</scope>
</reference>
<protein>
    <recommendedName>
        <fullName evidence="3">Triosephosphate isomerase</fullName>
        <ecNumber evidence="3">5.3.1.1</ecNumber>
    </recommendedName>
</protein>
<gene>
    <name evidence="4" type="ORF">A3C92_00935</name>
</gene>
<comment type="caution">
    <text evidence="4">The sequence shown here is derived from an EMBL/GenBank/DDBJ whole genome shotgun (WGS) entry which is preliminary data.</text>
</comment>
<dbReference type="GO" id="GO:0006096">
    <property type="term" value="P:glycolytic process"/>
    <property type="evidence" value="ECO:0007669"/>
    <property type="project" value="UniProtKB-UniRule"/>
</dbReference>
<dbReference type="EC" id="5.3.1.1" evidence="3"/>
<sequence>MKKLVIANWKAHPENAAKARALAQDTEVAIAAYKNAEVVIAPPFPFLPVVGSLLTRARLGSQDVWGAEGPYTGMVSARQLKSLGVGYVIVGHSERRIHAGETDEMIHRKVAAVLRRGLKPVLCIGERERQGGEVPVIVGVQLSSALKGLKKEWLGRLIVAYEPVWAISTAAGSTGAATPDSAFRARIYIEKTLVSLFGARTARDVRIIYGGSVTPVNIAAFLAESRMNGVLVGSASLDAKKFGQIVRSAAEVARR</sequence>
<dbReference type="SUPFAM" id="SSF51351">
    <property type="entry name" value="Triosephosphate isomerase (TIM)"/>
    <property type="match status" value="1"/>
</dbReference>
<evidence type="ECO:0000256" key="2">
    <source>
        <dbReference type="ARBA" id="ARBA00023235"/>
    </source>
</evidence>
<name>A0A1G2KTR9_9BACT</name>
<dbReference type="UniPathway" id="UPA00138"/>
<dbReference type="AlphaFoldDB" id="A0A1G2KTR9"/>
<comment type="pathway">
    <text evidence="3">Carbohydrate biosynthesis; gluconeogenesis.</text>
</comment>
<dbReference type="Gene3D" id="3.20.20.70">
    <property type="entry name" value="Aldolase class I"/>
    <property type="match status" value="1"/>
</dbReference>
<dbReference type="PANTHER" id="PTHR21139">
    <property type="entry name" value="TRIOSEPHOSPHATE ISOMERASE"/>
    <property type="match status" value="1"/>
</dbReference>
<dbReference type="PANTHER" id="PTHR21139:SF42">
    <property type="entry name" value="TRIOSEPHOSPHATE ISOMERASE"/>
    <property type="match status" value="1"/>
</dbReference>
<comment type="similarity">
    <text evidence="1 3">Belongs to the triosephosphate isomerase family.</text>
</comment>
<dbReference type="GO" id="GO:0019563">
    <property type="term" value="P:glycerol catabolic process"/>
    <property type="evidence" value="ECO:0007669"/>
    <property type="project" value="TreeGrafter"/>
</dbReference>
<comment type="subcellular location">
    <subcellularLocation>
        <location evidence="3">Cytoplasm</location>
    </subcellularLocation>
</comment>
<evidence type="ECO:0000313" key="4">
    <source>
        <dbReference type="EMBL" id="OHA02806.1"/>
    </source>
</evidence>
<dbReference type="GO" id="GO:0006094">
    <property type="term" value="P:gluconeogenesis"/>
    <property type="evidence" value="ECO:0007669"/>
    <property type="project" value="UniProtKB-UniPathway"/>
</dbReference>
<dbReference type="UniPathway" id="UPA00109">
    <property type="reaction ID" value="UER00189"/>
</dbReference>
<proteinExistence type="inferred from homology"/>
<dbReference type="InterPro" id="IPR035990">
    <property type="entry name" value="TIM_sf"/>
</dbReference>
<comment type="pathway">
    <text evidence="3">Carbohydrate degradation; glycolysis; D-glyceraldehyde 3-phosphate from glycerone phosphate: step 1/1.</text>
</comment>
<evidence type="ECO:0000256" key="1">
    <source>
        <dbReference type="ARBA" id="ARBA00007422"/>
    </source>
</evidence>
<dbReference type="Proteomes" id="UP000177177">
    <property type="component" value="Unassembled WGS sequence"/>
</dbReference>
<dbReference type="NCBIfam" id="TIGR00419">
    <property type="entry name" value="tim"/>
    <property type="match status" value="1"/>
</dbReference>
<evidence type="ECO:0000313" key="5">
    <source>
        <dbReference type="Proteomes" id="UP000177177"/>
    </source>
</evidence>
<dbReference type="CDD" id="cd00311">
    <property type="entry name" value="TIM"/>
    <property type="match status" value="1"/>
</dbReference>
<dbReference type="InterPro" id="IPR013785">
    <property type="entry name" value="Aldolase_TIM"/>
</dbReference>
<comment type="subunit">
    <text evidence="3">Homodimer.</text>
</comment>
<keyword evidence="3" id="KW-0963">Cytoplasm</keyword>
<dbReference type="EMBL" id="MHQN01000031">
    <property type="protein sequence ID" value="OHA02806.1"/>
    <property type="molecule type" value="Genomic_DNA"/>
</dbReference>
<dbReference type="PROSITE" id="PS51440">
    <property type="entry name" value="TIM_2"/>
    <property type="match status" value="1"/>
</dbReference>
<organism evidence="4 5">
    <name type="scientific">Candidatus Sungbacteria bacterium RIFCSPHIGHO2_02_FULL_53_17</name>
    <dbReference type="NCBI Taxonomy" id="1802275"/>
    <lineage>
        <taxon>Bacteria</taxon>
        <taxon>Candidatus Sungiibacteriota</taxon>
    </lineage>
</organism>
<dbReference type="Pfam" id="PF00121">
    <property type="entry name" value="TIM"/>
    <property type="match status" value="1"/>
</dbReference>
<dbReference type="GO" id="GO:0005829">
    <property type="term" value="C:cytosol"/>
    <property type="evidence" value="ECO:0007669"/>
    <property type="project" value="TreeGrafter"/>
</dbReference>
<comment type="catalytic activity">
    <reaction evidence="3">
        <text>D-glyceraldehyde 3-phosphate = dihydroxyacetone phosphate</text>
        <dbReference type="Rhea" id="RHEA:18585"/>
        <dbReference type="ChEBI" id="CHEBI:57642"/>
        <dbReference type="ChEBI" id="CHEBI:59776"/>
        <dbReference type="EC" id="5.3.1.1"/>
    </reaction>
</comment>
<dbReference type="GO" id="GO:0046166">
    <property type="term" value="P:glyceraldehyde-3-phosphate biosynthetic process"/>
    <property type="evidence" value="ECO:0007669"/>
    <property type="project" value="TreeGrafter"/>
</dbReference>
<evidence type="ECO:0000256" key="3">
    <source>
        <dbReference type="RuleBase" id="RU363013"/>
    </source>
</evidence>
<dbReference type="GO" id="GO:0004807">
    <property type="term" value="F:triose-phosphate isomerase activity"/>
    <property type="evidence" value="ECO:0007669"/>
    <property type="project" value="UniProtKB-UniRule"/>
</dbReference>
<dbReference type="InterPro" id="IPR000652">
    <property type="entry name" value="Triosephosphate_isomerase"/>
</dbReference>
<keyword evidence="2 3" id="KW-0413">Isomerase</keyword>